<evidence type="ECO:0000313" key="1">
    <source>
        <dbReference type="EMBL" id="KAJ3750810.1"/>
    </source>
</evidence>
<keyword evidence="2" id="KW-1185">Reference proteome</keyword>
<dbReference type="EMBL" id="JANVFU010000001">
    <property type="protein sequence ID" value="KAJ3750810.1"/>
    <property type="molecule type" value="Genomic_DNA"/>
</dbReference>
<organism evidence="1 2">
    <name type="scientific">Lentinula detonsa</name>
    <dbReference type="NCBI Taxonomy" id="2804962"/>
    <lineage>
        <taxon>Eukaryota</taxon>
        <taxon>Fungi</taxon>
        <taxon>Dikarya</taxon>
        <taxon>Basidiomycota</taxon>
        <taxon>Agaricomycotina</taxon>
        <taxon>Agaricomycetes</taxon>
        <taxon>Agaricomycetidae</taxon>
        <taxon>Agaricales</taxon>
        <taxon>Marasmiineae</taxon>
        <taxon>Omphalotaceae</taxon>
        <taxon>Lentinula</taxon>
    </lineage>
</organism>
<dbReference type="SUPFAM" id="SSF63380">
    <property type="entry name" value="Riboflavin synthase domain-like"/>
    <property type="match status" value="1"/>
</dbReference>
<proteinExistence type="predicted"/>
<evidence type="ECO:0008006" key="3">
    <source>
        <dbReference type="Google" id="ProtNLM"/>
    </source>
</evidence>
<dbReference type="Proteomes" id="UP001142393">
    <property type="component" value="Unassembled WGS sequence"/>
</dbReference>
<dbReference type="Gene3D" id="2.40.30.20">
    <property type="match status" value="1"/>
</dbReference>
<gene>
    <name evidence="1" type="ORF">DFH05DRAFT_1518986</name>
</gene>
<comment type="caution">
    <text evidence="1">The sequence shown here is derived from an EMBL/GenBank/DDBJ whole genome shotgun (WGS) entry which is preliminary data.</text>
</comment>
<dbReference type="AlphaFoldDB" id="A0A9W8PBG7"/>
<dbReference type="InterPro" id="IPR023366">
    <property type="entry name" value="ATP_synth_asu-like_sf"/>
</dbReference>
<name>A0A9W8PBG7_9AGAR</name>
<dbReference type="InterPro" id="IPR017938">
    <property type="entry name" value="Riboflavin_synthase-like_b-brl"/>
</dbReference>
<sequence>MVAYNSLPPSDPTLYWIRFSQIQTEHVMLIQHTQREMTLGKKKLGVKVNIEVDMVRKYLEKSVTAVLEGEGESSLRAMVEKVVEEVLIEKGLVD</sequence>
<reference evidence="1 2" key="1">
    <citation type="journal article" date="2023" name="Proc. Natl. Acad. Sci. U.S.A.">
        <title>A global phylogenomic analysis of the shiitake genus Lentinula.</title>
        <authorList>
            <person name="Sierra-Patev S."/>
            <person name="Min B."/>
            <person name="Naranjo-Ortiz M."/>
            <person name="Looney B."/>
            <person name="Konkel Z."/>
            <person name="Slot J.C."/>
            <person name="Sakamoto Y."/>
            <person name="Steenwyk J.L."/>
            <person name="Rokas A."/>
            <person name="Carro J."/>
            <person name="Camarero S."/>
            <person name="Ferreira P."/>
            <person name="Molpeceres G."/>
            <person name="Ruiz-Duenas F.J."/>
            <person name="Serrano A."/>
            <person name="Henrissat B."/>
            <person name="Drula E."/>
            <person name="Hughes K.W."/>
            <person name="Mata J.L."/>
            <person name="Ishikawa N.K."/>
            <person name="Vargas-Isla R."/>
            <person name="Ushijima S."/>
            <person name="Smith C.A."/>
            <person name="Donoghue J."/>
            <person name="Ahrendt S."/>
            <person name="Andreopoulos W."/>
            <person name="He G."/>
            <person name="LaButti K."/>
            <person name="Lipzen A."/>
            <person name="Ng V."/>
            <person name="Riley R."/>
            <person name="Sandor L."/>
            <person name="Barry K."/>
            <person name="Martinez A.T."/>
            <person name="Xiao Y."/>
            <person name="Gibbons J.G."/>
            <person name="Terashima K."/>
            <person name="Grigoriev I.V."/>
            <person name="Hibbett D."/>
        </authorList>
    </citation>
    <scope>NUCLEOTIDE SEQUENCE [LARGE SCALE GENOMIC DNA]</scope>
    <source>
        <strain evidence="1 2">TFB7810</strain>
    </source>
</reference>
<protein>
    <recommendedName>
        <fullName evidence="3">Riboflavin synthase</fullName>
    </recommendedName>
</protein>
<evidence type="ECO:0000313" key="2">
    <source>
        <dbReference type="Proteomes" id="UP001142393"/>
    </source>
</evidence>
<accession>A0A9W8PBG7</accession>